<dbReference type="PROSITE" id="PS51833">
    <property type="entry name" value="HDOD"/>
    <property type="match status" value="1"/>
</dbReference>
<dbReference type="InterPro" id="IPR003607">
    <property type="entry name" value="HD/PDEase_dom"/>
</dbReference>
<dbReference type="InterPro" id="IPR052340">
    <property type="entry name" value="RNase_Y/CdgJ"/>
</dbReference>
<dbReference type="SUPFAM" id="SSF109604">
    <property type="entry name" value="HD-domain/PDEase-like"/>
    <property type="match status" value="1"/>
</dbReference>
<dbReference type="InterPro" id="IPR006675">
    <property type="entry name" value="HDIG_dom"/>
</dbReference>
<dbReference type="SMART" id="SM00471">
    <property type="entry name" value="HDc"/>
    <property type="match status" value="1"/>
</dbReference>
<organism evidence="2">
    <name type="scientific">Desulfatirhabdium butyrativorans</name>
    <dbReference type="NCBI Taxonomy" id="340467"/>
    <lineage>
        <taxon>Bacteria</taxon>
        <taxon>Pseudomonadati</taxon>
        <taxon>Thermodesulfobacteriota</taxon>
        <taxon>Desulfobacteria</taxon>
        <taxon>Desulfobacterales</taxon>
        <taxon>Desulfatirhabdiaceae</taxon>
        <taxon>Desulfatirhabdium</taxon>
    </lineage>
</organism>
<dbReference type="InterPro" id="IPR013976">
    <property type="entry name" value="HDOD"/>
</dbReference>
<dbReference type="AlphaFoldDB" id="A0A7C4MQI2"/>
<reference evidence="2" key="1">
    <citation type="journal article" date="2020" name="mSystems">
        <title>Genome- and Community-Level Interaction Insights into Carbon Utilization and Element Cycling Functions of Hydrothermarchaeota in Hydrothermal Sediment.</title>
        <authorList>
            <person name="Zhou Z."/>
            <person name="Liu Y."/>
            <person name="Xu W."/>
            <person name="Pan J."/>
            <person name="Luo Z.H."/>
            <person name="Li M."/>
        </authorList>
    </citation>
    <scope>NUCLEOTIDE SEQUENCE [LARGE SCALE GENOMIC DNA]</scope>
    <source>
        <strain evidence="2">SpSt-477</strain>
    </source>
</reference>
<name>A0A7C4MQI2_9BACT</name>
<dbReference type="Pfam" id="PF08668">
    <property type="entry name" value="HDOD"/>
    <property type="match status" value="1"/>
</dbReference>
<gene>
    <name evidence="2" type="ORF">ENS29_09540</name>
</gene>
<evidence type="ECO:0000313" key="2">
    <source>
        <dbReference type="EMBL" id="HGU33084.1"/>
    </source>
</evidence>
<feature type="domain" description="HDOD" evidence="1">
    <location>
        <begin position="16"/>
        <end position="211"/>
    </location>
</feature>
<evidence type="ECO:0000259" key="1">
    <source>
        <dbReference type="PROSITE" id="PS51833"/>
    </source>
</evidence>
<proteinExistence type="predicted"/>
<dbReference type="NCBIfam" id="TIGR00277">
    <property type="entry name" value="HDIG"/>
    <property type="match status" value="1"/>
</dbReference>
<dbReference type="PANTHER" id="PTHR33525">
    <property type="match status" value="1"/>
</dbReference>
<comment type="caution">
    <text evidence="2">The sequence shown here is derived from an EMBL/GenBank/DDBJ whole genome shotgun (WGS) entry which is preliminary data.</text>
</comment>
<dbReference type="PANTHER" id="PTHR33525:SF3">
    <property type="entry name" value="RIBONUCLEASE Y"/>
    <property type="match status" value="1"/>
</dbReference>
<protein>
    <submittedName>
        <fullName evidence="2">HDOD domain-containing protein</fullName>
    </submittedName>
</protein>
<accession>A0A7C4MQI2</accession>
<dbReference type="Gene3D" id="1.10.3210.10">
    <property type="entry name" value="Hypothetical protein af1432"/>
    <property type="match status" value="1"/>
</dbReference>
<dbReference type="EMBL" id="DSUH01000223">
    <property type="protein sequence ID" value="HGU33084.1"/>
    <property type="molecule type" value="Genomic_DNA"/>
</dbReference>
<dbReference type="CDD" id="cd00077">
    <property type="entry name" value="HDc"/>
    <property type="match status" value="1"/>
</dbReference>
<sequence>MKTQLLEMIRKDIGNFPGMPGAASKLLALLNNTETPLAEIEAILRYEPGLTANVLRLVNSAYFGISKKIGSVRQAVLLMGWKRLTQLVLASCVSAIMDKPVSGYDLVPGDLWRHAVAVAVASEGLAKLLNVGGVEEIFTAGLLHDVGKMVLGRFVEEHRVDMEVESYRERSFEQVEREIFGMDHAEVGALILSKWGLPEDLVLAVRYHHEPDKAPKPLSTVDIVHVADIVSLMIGIGVGREGLQYEVSNEVTSRLHLETRHIERIASETLQWVHAFTASMQPE</sequence>